<geneLocation type="plasmid" evidence="2">
    <name>pVT5-3</name>
</geneLocation>
<dbReference type="InterPro" id="IPR008813">
    <property type="entry name" value="Plasmid_replication_RepL"/>
</dbReference>
<dbReference type="GO" id="GO:0006260">
    <property type="term" value="P:DNA replication"/>
    <property type="evidence" value="ECO:0007669"/>
    <property type="project" value="InterPro"/>
</dbReference>
<proteinExistence type="predicted"/>
<dbReference type="AlphaFoldDB" id="E9KL85"/>
<dbReference type="GO" id="GO:0006276">
    <property type="term" value="P:plasmid maintenance"/>
    <property type="evidence" value="ECO:0007669"/>
    <property type="project" value="InterPro"/>
</dbReference>
<name>E9KL85_9VIBR</name>
<evidence type="ECO:0000313" key="2">
    <source>
        <dbReference type="EMBL" id="ADX07355.1"/>
    </source>
</evidence>
<feature type="domain" description="Plasmid replication protein RepL" evidence="1">
    <location>
        <begin position="34"/>
        <end position="163"/>
    </location>
</feature>
<evidence type="ECO:0000259" key="1">
    <source>
        <dbReference type="Pfam" id="PF05732"/>
    </source>
</evidence>
<accession>E9KL85</accession>
<protein>
    <recommendedName>
        <fullName evidence="1">Plasmid replication protein RepL domain-containing protein</fullName>
    </recommendedName>
</protein>
<sequence>MSLERYKTNPFVVDMIVPVKGRQVKLSRLGKDDNILVNQSTGEIQGTHLTTYKRVDGEQFVKLFTANIGLTFDLSAAGIKTFSVLVWVVQHKAISKDEVDLDALILEDFTEAHAGDKKPLKLSMATFKRGMNELEKAQIIAKTMRKGRYFINPNFMFNGDLNADLSDRTSREMNEVLFMNEHEPTNERSEIFQI</sequence>
<dbReference type="Pfam" id="PF05732">
    <property type="entry name" value="RepL"/>
    <property type="match status" value="1"/>
</dbReference>
<organism evidence="2">
    <name type="scientific">Vibrio sp. VT5(2010)</name>
    <dbReference type="NCBI Taxonomy" id="795728"/>
    <lineage>
        <taxon>Bacteria</taxon>
        <taxon>Pseudomonadati</taxon>
        <taxon>Pseudomonadota</taxon>
        <taxon>Gammaproteobacteria</taxon>
        <taxon>Vibrionales</taxon>
        <taxon>Vibrionaceae</taxon>
        <taxon>Vibrio</taxon>
    </lineage>
</organism>
<reference evidence="2" key="1">
    <citation type="submission" date="2010-02" db="EMBL/GenBank/DDBJ databases">
        <title>Diversity of Vibrionaceae plasmids.</title>
        <authorList>
            <person name="Pan L."/>
        </authorList>
    </citation>
    <scope>NUCLEOTIDE SEQUENCE</scope>
    <source>
        <strain evidence="2">VT5</strain>
        <plasmid evidence="2">pVT5-3</plasmid>
    </source>
</reference>
<dbReference type="EMBL" id="GU732400">
    <property type="protein sequence ID" value="ADX07355.1"/>
    <property type="molecule type" value="Genomic_DNA"/>
</dbReference>
<gene>
    <name evidence="2" type="primary">rep</name>
</gene>
<keyword evidence="2" id="KW-0614">Plasmid</keyword>